<feature type="chain" id="PRO_5013153705" description="Glycosyltransferase 2-like domain-containing protein" evidence="2">
    <location>
        <begin position="20"/>
        <end position="342"/>
    </location>
</feature>
<feature type="domain" description="Glycosyltransferase 2-like" evidence="3">
    <location>
        <begin position="99"/>
        <end position="212"/>
    </location>
</feature>
<dbReference type="EMBL" id="MLAK01000926">
    <property type="protein sequence ID" value="OHT01159.1"/>
    <property type="molecule type" value="Genomic_DNA"/>
</dbReference>
<dbReference type="AlphaFoldDB" id="A0A1J4JPS6"/>
<keyword evidence="2" id="KW-0732">Signal</keyword>
<dbReference type="GeneID" id="94825008"/>
<gene>
    <name evidence="4" type="ORF">TRFO_01781</name>
</gene>
<dbReference type="VEuPathDB" id="TrichDB:TRFO_01781"/>
<dbReference type="PANTHER" id="PTHR22916:SF3">
    <property type="entry name" value="UDP-GLCNAC:BETAGAL BETA-1,3-N-ACETYLGLUCOSAMINYLTRANSFERASE-LIKE PROTEIN 1"/>
    <property type="match status" value="1"/>
</dbReference>
<dbReference type="Pfam" id="PF00535">
    <property type="entry name" value="Glycos_transf_2"/>
    <property type="match status" value="1"/>
</dbReference>
<protein>
    <recommendedName>
        <fullName evidence="3">Glycosyltransferase 2-like domain-containing protein</fullName>
    </recommendedName>
</protein>
<dbReference type="Proteomes" id="UP000179807">
    <property type="component" value="Unassembled WGS sequence"/>
</dbReference>
<dbReference type="GO" id="GO:0016758">
    <property type="term" value="F:hexosyltransferase activity"/>
    <property type="evidence" value="ECO:0007669"/>
    <property type="project" value="UniProtKB-ARBA"/>
</dbReference>
<feature type="signal peptide" evidence="2">
    <location>
        <begin position="1"/>
        <end position="19"/>
    </location>
</feature>
<evidence type="ECO:0000256" key="2">
    <source>
        <dbReference type="SAM" id="SignalP"/>
    </source>
</evidence>
<evidence type="ECO:0000259" key="3">
    <source>
        <dbReference type="Pfam" id="PF00535"/>
    </source>
</evidence>
<dbReference type="PANTHER" id="PTHR22916">
    <property type="entry name" value="GLYCOSYLTRANSFERASE"/>
    <property type="match status" value="1"/>
</dbReference>
<evidence type="ECO:0000313" key="4">
    <source>
        <dbReference type="EMBL" id="OHT01159.1"/>
    </source>
</evidence>
<name>A0A1J4JPS6_9EUKA</name>
<sequence>MLWYFICLTIFFFSALISCIRPKNSPSAISYQTQVLKNDWLRIFQNVRLGNMSFDVKFGNIYHNDFISNQNNNADDPITDLNNTAHKIGRTCNSDHLFSIIVSTYNRKRCLERVVNRLLEFLPKCTEIVIVDDNSNEPDKKEYLRNIEQNHKNIRIFINPESYGAYHTKMRGFREARGQYLMSIDDDDTFDDLYYQEIVYNIDDRFDFIVPRHNFMIRYFDINKFTTLEQIIKDFHNHVAFAFRRSLLDIVGNLSVKTCVVRDDAVIAIPMYIQSSFNKFLFFENKAQYRLDRFCSAVHESNKYRMKRHCVRNGFEFLKSEIERLNYTKYLPYVEGAYKGFM</sequence>
<organism evidence="4 5">
    <name type="scientific">Tritrichomonas foetus</name>
    <dbReference type="NCBI Taxonomy" id="1144522"/>
    <lineage>
        <taxon>Eukaryota</taxon>
        <taxon>Metamonada</taxon>
        <taxon>Parabasalia</taxon>
        <taxon>Tritrichomonadida</taxon>
        <taxon>Tritrichomonadidae</taxon>
        <taxon>Tritrichomonas</taxon>
    </lineage>
</organism>
<dbReference type="SUPFAM" id="SSF53448">
    <property type="entry name" value="Nucleotide-diphospho-sugar transferases"/>
    <property type="match status" value="1"/>
</dbReference>
<accession>A0A1J4JPS6</accession>
<proteinExistence type="predicted"/>
<dbReference type="Gene3D" id="3.90.550.10">
    <property type="entry name" value="Spore Coat Polysaccharide Biosynthesis Protein SpsA, Chain A"/>
    <property type="match status" value="1"/>
</dbReference>
<dbReference type="OrthoDB" id="2603at2759"/>
<keyword evidence="5" id="KW-1185">Reference proteome</keyword>
<evidence type="ECO:0000313" key="5">
    <source>
        <dbReference type="Proteomes" id="UP000179807"/>
    </source>
</evidence>
<dbReference type="RefSeq" id="XP_068354295.1">
    <property type="nucleotide sequence ID" value="XM_068490304.1"/>
</dbReference>
<dbReference type="InterPro" id="IPR001173">
    <property type="entry name" value="Glyco_trans_2-like"/>
</dbReference>
<comment type="caution">
    <text evidence="4">The sequence shown here is derived from an EMBL/GenBank/DDBJ whole genome shotgun (WGS) entry which is preliminary data.</text>
</comment>
<dbReference type="InterPro" id="IPR029044">
    <property type="entry name" value="Nucleotide-diphossugar_trans"/>
</dbReference>
<evidence type="ECO:0000256" key="1">
    <source>
        <dbReference type="ARBA" id="ARBA00003301"/>
    </source>
</evidence>
<reference evidence="4" key="1">
    <citation type="submission" date="2016-10" db="EMBL/GenBank/DDBJ databases">
        <authorList>
            <person name="Benchimol M."/>
            <person name="Almeida L.G."/>
            <person name="Vasconcelos A.T."/>
            <person name="Perreira-Neves A."/>
            <person name="Rosa I.A."/>
            <person name="Tasca T."/>
            <person name="Bogo M.R."/>
            <person name="de Souza W."/>
        </authorList>
    </citation>
    <scope>NUCLEOTIDE SEQUENCE [LARGE SCALE GENOMIC DNA]</scope>
    <source>
        <strain evidence="4">K</strain>
    </source>
</reference>
<comment type="function">
    <text evidence="1">Dolichyl-phosphate beta-glucosyltransferase involved in the glycosylation of glycoproteins through the synthesis of dolichyl beta-D-glucosyl phosphate which serves as a sugar donor for transfer of three glucose residues to the Man-9-GlcNAc-2-PP-dolichol precursor to N-glycans.</text>
</comment>